<dbReference type="Proteomes" id="UP000532908">
    <property type="component" value="Unassembled WGS sequence"/>
</dbReference>
<evidence type="ECO:0000313" key="2">
    <source>
        <dbReference type="EMBL" id="NXG90144.1"/>
    </source>
</evidence>
<gene>
    <name evidence="2" type="primary">Urb2</name>
    <name evidence="2" type="ORF">STEPAR_R10415</name>
</gene>
<feature type="non-terminal residue" evidence="2">
    <location>
        <position position="1"/>
    </location>
</feature>
<protein>
    <submittedName>
        <fullName evidence="2">URB2 protein</fullName>
    </submittedName>
</protein>
<evidence type="ECO:0000259" key="1">
    <source>
        <dbReference type="Pfam" id="PF10441"/>
    </source>
</evidence>
<name>A0A7K9FMK1_STEPR</name>
<sequence>MAAIYSGIYLKLKSAKTPWEDKIKLARFAWVSHQCVLPNKEQVLLDWVSHALVSYYNKKFELEDEVVEKLWAYLDNVIHSRRLQNLLKSGKTIGLSFSIAQVINERLSEACSQKTQQNIGTVLSCSSGILSTPSLSIIYTAKCELLVDLLSKLSKLACQQLASDNTVGSQVFSVLQLTFAQYLLIQRQQTNPNRVFGQVTSHLLQQCLLLRHLLTVRSWTQADDNHVRQHLSREIRNQVETLLQAGLFQPELLSSYKEELLPEQELQVKKKGALKSLLLPVNTVQTKLSGGFCEPALHGAVVAGSVSLLYKLFLDSYCKAENHLACFHMLSRLFSCLRFPALQQGMLSPVDWSTELLALEQLLNMVLSSDIYNVASDRIRHKEIQFGFYRKLAQMLVSHSQASIPAWFRCLKLLMSLNHLIVEPDLHDLIASAWIDAEVSEPRTKKPQEALISTMFQTYSKLRQFPRLFEEVLTVICWPAADELRLPVFSAGLTGKLRECLLELPPNQILDILCLCVEKCQTLIIPAVEGSAGMALKLLSLSSVLHAFLFNMRSLDDITPSPVVLRTQSLLTKMQKGIIQPLMELLQAPRREEEKSDLWLRKASDSVLLLVYTWVEVDTLFGVSCSKYVSPAAEIAGAVTASAARHWSIPAFLSGVEEQCWERVMEHANSFASTSKYCLELLTLQKIKMILMQTEGDLQALQHAAAFILESGRSSMSTGESEPWDGDISAISDLTYPTAHWHLVISNLTILLPYLSLKDVEYIANVLLETLVLAKAQEAAADQEPSISIGKISLGLMHSSFLPEMMVLHCTFLTSLIHQFARVLPSAARDSVDLPLQQLSAGNIPWHEEILASCRPSENKLLKDELSLSRKTLEKVAQCIVSLAKNGCRLILKESQLESYLGLLEIASLLKLDSLLPSDCTRCFLVLLSLLANTRASASCSKPLLLKFLSTCFHLLRCLQAGRNANSVFKVFHASDVLEAVVTSQLTASKLFTDVLTVPVWAQYLQEVQAFLENFLQMIVERRQSVRLNLEKFMSFLVSCEPDVGAAKSKGWKNWNPAAGQLLLTAFTTLCHVITLDLQQLPQKKLQSTDVLSALLEPVVLQMVRTVEQGLQSNTQNQLLPVTFIPSVTTLLKADLSHAVKKGWQKEPSGFLEQPRIKLYQKFYSQILRELPCAGDNLQFLQSALQFLTVFCSVPKLYPGEETAVMVVFAIKKLLAGSAVTTQVIQSVETELTEVLVQLLGNCSAEEFYTIMRLVLQGLEMKNIWQQKAKEVLSAVTLIKLLLSCPLRGDKEKAFWFASPQIITALAMQTKEACQDQSLISTIVVPILETVAALLRQGEGILLNPHHVALAFSILLTVPLDHLKAADYRSIFLGVHEVLFSIVQCHPKVLLKAAPSFLNSFHRLVVSVMHEGRQKGDKGNTDEFEVILTCARLVERMYTHITAEMEDFTVFSAFIVAQYVTELQKVTLHPAVKKHLTEGIYRILDLCIERDIKFLNTSLPAGVREVFKDLYNDYNHYHKAKKQGEEKYTA</sequence>
<dbReference type="GO" id="GO:0042254">
    <property type="term" value="P:ribosome biogenesis"/>
    <property type="evidence" value="ECO:0007669"/>
    <property type="project" value="TreeGrafter"/>
</dbReference>
<dbReference type="GO" id="GO:0005730">
    <property type="term" value="C:nucleolus"/>
    <property type="evidence" value="ECO:0007669"/>
    <property type="project" value="TreeGrafter"/>
</dbReference>
<dbReference type="Pfam" id="PF10441">
    <property type="entry name" value="Urb2"/>
    <property type="match status" value="1"/>
</dbReference>
<dbReference type="EMBL" id="VWZL01004143">
    <property type="protein sequence ID" value="NXG90144.1"/>
    <property type="molecule type" value="Genomic_DNA"/>
</dbReference>
<feature type="domain" description="Nucleolar 27S pre-rRNA processing Urb2/Npa2 C-terminal" evidence="1">
    <location>
        <begin position="1327"/>
        <end position="1522"/>
    </location>
</feature>
<evidence type="ECO:0000313" key="3">
    <source>
        <dbReference type="Proteomes" id="UP000532908"/>
    </source>
</evidence>
<dbReference type="PANTHER" id="PTHR15682">
    <property type="entry name" value="UNHEALTHY RIBOSOME BIOGENESIS PROTEIN 2 HOMOLOG"/>
    <property type="match status" value="1"/>
</dbReference>
<keyword evidence="3" id="KW-1185">Reference proteome</keyword>
<reference evidence="2 3" key="1">
    <citation type="submission" date="2019-09" db="EMBL/GenBank/DDBJ databases">
        <title>Bird 10,000 Genomes (B10K) Project - Family phase.</title>
        <authorList>
            <person name="Zhang G."/>
        </authorList>
    </citation>
    <scope>NUCLEOTIDE SEQUENCE [LARGE SCALE GENOMIC DNA]</scope>
    <source>
        <strain evidence="2">B10K-DU-001-20</strain>
        <tissue evidence="2">Muscle</tissue>
    </source>
</reference>
<organism evidence="2 3">
    <name type="scientific">Stercorarius parasiticus</name>
    <name type="common">Parasitic jaeger</name>
    <name type="synonym">Arctic skua</name>
    <dbReference type="NCBI Taxonomy" id="54059"/>
    <lineage>
        <taxon>Eukaryota</taxon>
        <taxon>Metazoa</taxon>
        <taxon>Chordata</taxon>
        <taxon>Craniata</taxon>
        <taxon>Vertebrata</taxon>
        <taxon>Euteleostomi</taxon>
        <taxon>Archelosauria</taxon>
        <taxon>Archosauria</taxon>
        <taxon>Dinosauria</taxon>
        <taxon>Saurischia</taxon>
        <taxon>Theropoda</taxon>
        <taxon>Coelurosauria</taxon>
        <taxon>Aves</taxon>
        <taxon>Neognathae</taxon>
        <taxon>Neoaves</taxon>
        <taxon>Charadriiformes</taxon>
        <taxon>Stercorariidae</taxon>
        <taxon>Stercorarius</taxon>
    </lineage>
</organism>
<proteinExistence type="predicted"/>
<dbReference type="InterPro" id="IPR018849">
    <property type="entry name" value="Urb2/Npa2_C"/>
</dbReference>
<dbReference type="InterPro" id="IPR052609">
    <property type="entry name" value="Ribosome_Biogenesis_Reg"/>
</dbReference>
<comment type="caution">
    <text evidence="2">The sequence shown here is derived from an EMBL/GenBank/DDBJ whole genome shotgun (WGS) entry which is preliminary data.</text>
</comment>
<accession>A0A7K9FMK1</accession>
<feature type="non-terminal residue" evidence="2">
    <location>
        <position position="1530"/>
    </location>
</feature>
<dbReference type="PANTHER" id="PTHR15682:SF2">
    <property type="entry name" value="UNHEALTHY RIBOSOME BIOGENESIS PROTEIN 2 HOMOLOG"/>
    <property type="match status" value="1"/>
</dbReference>